<reference evidence="3" key="1">
    <citation type="journal article" date="2011" name="Genome Res.">
        <title>Phylogeny-wide analysis of social amoeba genomes highlights ancient origins for complex intercellular communication.</title>
        <authorList>
            <person name="Heidel A.J."/>
            <person name="Lawal H.M."/>
            <person name="Felder M."/>
            <person name="Schilde C."/>
            <person name="Helps N.R."/>
            <person name="Tunggal B."/>
            <person name="Rivero F."/>
            <person name="John U."/>
            <person name="Schleicher M."/>
            <person name="Eichinger L."/>
            <person name="Platzer M."/>
            <person name="Noegel A.A."/>
            <person name="Schaap P."/>
            <person name="Gloeckner G."/>
        </authorList>
    </citation>
    <scope>NUCLEOTIDE SEQUENCE [LARGE SCALE GENOMIC DNA]</scope>
    <source>
        <strain evidence="3">SH3</strain>
    </source>
</reference>
<dbReference type="Proteomes" id="UP000007797">
    <property type="component" value="Unassembled WGS sequence"/>
</dbReference>
<dbReference type="KEGG" id="dfa:DFA_10695"/>
<name>F4QB50_CACFS</name>
<accession>F4QB50</accession>
<dbReference type="GeneID" id="14866917"/>
<sequence length="46" mass="5729">MTIYQYGKTSPTCENRYIRMDPFSNYRNVHPSCRHPHHRHRRQDNK</sequence>
<feature type="region of interest" description="Disordered" evidence="1">
    <location>
        <begin position="24"/>
        <end position="46"/>
    </location>
</feature>
<feature type="compositionally biased region" description="Basic residues" evidence="1">
    <location>
        <begin position="32"/>
        <end position="46"/>
    </location>
</feature>
<dbReference type="EMBL" id="GL883027">
    <property type="protein sequence ID" value="EGG14822.1"/>
    <property type="molecule type" value="Genomic_DNA"/>
</dbReference>
<evidence type="ECO:0000256" key="1">
    <source>
        <dbReference type="SAM" id="MobiDB-lite"/>
    </source>
</evidence>
<keyword evidence="3" id="KW-1185">Reference proteome</keyword>
<gene>
    <name evidence="2" type="ORF">DFA_10695</name>
</gene>
<protein>
    <submittedName>
        <fullName evidence="2">Uncharacterized protein</fullName>
    </submittedName>
</protein>
<dbReference type="AlphaFoldDB" id="F4QB50"/>
<proteinExistence type="predicted"/>
<evidence type="ECO:0000313" key="2">
    <source>
        <dbReference type="EMBL" id="EGG14822.1"/>
    </source>
</evidence>
<dbReference type="RefSeq" id="XP_004351338.1">
    <property type="nucleotide sequence ID" value="XM_004351286.1"/>
</dbReference>
<evidence type="ECO:0000313" key="3">
    <source>
        <dbReference type="Proteomes" id="UP000007797"/>
    </source>
</evidence>
<organism evidence="2 3">
    <name type="scientific">Cavenderia fasciculata</name>
    <name type="common">Slime mold</name>
    <name type="synonym">Dictyostelium fasciculatum</name>
    <dbReference type="NCBI Taxonomy" id="261658"/>
    <lineage>
        <taxon>Eukaryota</taxon>
        <taxon>Amoebozoa</taxon>
        <taxon>Evosea</taxon>
        <taxon>Eumycetozoa</taxon>
        <taxon>Dictyostelia</taxon>
        <taxon>Acytosteliales</taxon>
        <taxon>Cavenderiaceae</taxon>
        <taxon>Cavenderia</taxon>
    </lineage>
</organism>